<protein>
    <submittedName>
        <fullName evidence="2">Uncharacterized protein</fullName>
    </submittedName>
</protein>
<proteinExistence type="predicted"/>
<reference evidence="2" key="1">
    <citation type="submission" date="2021-01" db="EMBL/GenBank/DDBJ databases">
        <authorList>
            <person name="Corre E."/>
            <person name="Pelletier E."/>
            <person name="Niang G."/>
            <person name="Scheremetjew M."/>
            <person name="Finn R."/>
            <person name="Kale V."/>
            <person name="Holt S."/>
            <person name="Cochrane G."/>
            <person name="Meng A."/>
            <person name="Brown T."/>
            <person name="Cohen L."/>
        </authorList>
    </citation>
    <scope>NUCLEOTIDE SEQUENCE</scope>
    <source>
        <strain evidence="2">CCMP1661</strain>
    </source>
</reference>
<dbReference type="AlphaFoldDB" id="A0A7S2V783"/>
<sequence length="192" mass="20859">MVIMIMQRSVPVLVLALLWVLVADSFLFPSQHVTTLNGPQARTQRFIVHSEQSNASPLPSIDEVLVDSEFQIEETEDKDTSCTGLKFNRDSTVSVSGTTGPPFSSATGSWKALDDKKFIMTITRTFGSFDSSSYSVARDYAGEIEQVVAGQAVLGGKIMLADAPEVAAGFFKMICTDADLESPDIEVKQKIV</sequence>
<name>A0A7S2V783_9STRA</name>
<accession>A0A7S2V783</accession>
<evidence type="ECO:0000313" key="2">
    <source>
        <dbReference type="EMBL" id="CAD9873384.1"/>
    </source>
</evidence>
<feature type="chain" id="PRO_5030623547" evidence="1">
    <location>
        <begin position="26"/>
        <end position="192"/>
    </location>
</feature>
<dbReference type="EMBL" id="HBHR01021976">
    <property type="protein sequence ID" value="CAD9873384.1"/>
    <property type="molecule type" value="Transcribed_RNA"/>
</dbReference>
<keyword evidence="1" id="KW-0732">Signal</keyword>
<organism evidence="2">
    <name type="scientific">Fibrocapsa japonica</name>
    <dbReference type="NCBI Taxonomy" id="94617"/>
    <lineage>
        <taxon>Eukaryota</taxon>
        <taxon>Sar</taxon>
        <taxon>Stramenopiles</taxon>
        <taxon>Ochrophyta</taxon>
        <taxon>Raphidophyceae</taxon>
        <taxon>Chattonellales</taxon>
        <taxon>Chattonellaceae</taxon>
        <taxon>Fibrocapsa</taxon>
    </lineage>
</organism>
<feature type="signal peptide" evidence="1">
    <location>
        <begin position="1"/>
        <end position="25"/>
    </location>
</feature>
<gene>
    <name evidence="2" type="ORF">FJAP1339_LOCUS11222</name>
</gene>
<evidence type="ECO:0000256" key="1">
    <source>
        <dbReference type="SAM" id="SignalP"/>
    </source>
</evidence>